<dbReference type="PANTHER" id="PTHR43524">
    <property type="entry name" value="RADICAL SAM SUPERFAMILY PROTEIN"/>
    <property type="match status" value="1"/>
</dbReference>
<gene>
    <name evidence="6" type="ORF">AMJ87_03840</name>
</gene>
<dbReference type="SFLD" id="SFLDS00029">
    <property type="entry name" value="Radical_SAM"/>
    <property type="match status" value="1"/>
</dbReference>
<dbReference type="AlphaFoldDB" id="A0A0S8GJ82"/>
<dbReference type="InterPro" id="IPR007197">
    <property type="entry name" value="rSAM"/>
</dbReference>
<protein>
    <recommendedName>
        <fullName evidence="5">Radical SAM core domain-containing protein</fullName>
    </recommendedName>
</protein>
<keyword evidence="4" id="KW-0411">Iron-sulfur</keyword>
<evidence type="ECO:0000256" key="2">
    <source>
        <dbReference type="ARBA" id="ARBA00022723"/>
    </source>
</evidence>
<dbReference type="SUPFAM" id="SSF102114">
    <property type="entry name" value="Radical SAM enzymes"/>
    <property type="match status" value="1"/>
</dbReference>
<evidence type="ECO:0000313" key="6">
    <source>
        <dbReference type="EMBL" id="KPK72761.1"/>
    </source>
</evidence>
<evidence type="ECO:0000259" key="5">
    <source>
        <dbReference type="PROSITE" id="PS51918"/>
    </source>
</evidence>
<dbReference type="EMBL" id="LJUO01000023">
    <property type="protein sequence ID" value="KPK72761.1"/>
    <property type="molecule type" value="Genomic_DNA"/>
</dbReference>
<keyword evidence="1" id="KW-0949">S-adenosyl-L-methionine</keyword>
<keyword evidence="2" id="KW-0479">Metal-binding</keyword>
<organism evidence="6 7">
    <name type="scientific">candidate division WOR_3 bacterium SM23_60</name>
    <dbReference type="NCBI Taxonomy" id="1703780"/>
    <lineage>
        <taxon>Bacteria</taxon>
        <taxon>Bacteria division WOR-3</taxon>
    </lineage>
</organism>
<dbReference type="PROSITE" id="PS51918">
    <property type="entry name" value="RADICAL_SAM"/>
    <property type="match status" value="1"/>
</dbReference>
<comment type="caution">
    <text evidence="6">The sequence shown here is derived from an EMBL/GenBank/DDBJ whole genome shotgun (WGS) entry which is preliminary data.</text>
</comment>
<sequence length="357" mass="40786">MVLNDALNIFFRDAVRVAFSNPSQAYFFYKTVRRQQKAARLRQLWEKRGIVVPPVLIFSITTKCNLQCENCYAQALHPPLVKELNTEEIRSLFSEAKELGVSFFVIAGGEPFLRSELLELTAEFSDLLFLVFTNGMLINDKMLKQLKRQKNVVLMVSLEGQAEETDGRRGEGVYEFVESLIKKLHRNDIFFGTSLTITRSTFAMLTDYHFVQRLTQAGCRFFLYLEYTPIIEGTENMVLTRDQRKQLMQLTHEFHSKLSALFITVPGHEEEVGGCLAAGRGFVHLTAEGDLEPCPFAPFSDTNVRDSTLREALQSTLLGKIRSHPEQLRISEGGCCLWKRRKWVSSLIASDKQEVRV</sequence>
<dbReference type="CDD" id="cd01335">
    <property type="entry name" value="Radical_SAM"/>
    <property type="match status" value="1"/>
</dbReference>
<dbReference type="PANTHER" id="PTHR43524:SF1">
    <property type="entry name" value="RADICAL SAM SUPERFAMILY PROTEIN"/>
    <property type="match status" value="1"/>
</dbReference>
<dbReference type="SFLD" id="SFLDG01067">
    <property type="entry name" value="SPASM/twitch_domain_containing"/>
    <property type="match status" value="1"/>
</dbReference>
<dbReference type="InterPro" id="IPR013785">
    <property type="entry name" value="Aldolase_TIM"/>
</dbReference>
<dbReference type="GO" id="GO:0051536">
    <property type="term" value="F:iron-sulfur cluster binding"/>
    <property type="evidence" value="ECO:0007669"/>
    <property type="project" value="UniProtKB-KW"/>
</dbReference>
<keyword evidence="3" id="KW-0408">Iron</keyword>
<dbReference type="Pfam" id="PF04055">
    <property type="entry name" value="Radical_SAM"/>
    <property type="match status" value="1"/>
</dbReference>
<proteinExistence type="predicted"/>
<dbReference type="InterPro" id="IPR058240">
    <property type="entry name" value="rSAM_sf"/>
</dbReference>
<evidence type="ECO:0000256" key="4">
    <source>
        <dbReference type="ARBA" id="ARBA00023014"/>
    </source>
</evidence>
<dbReference type="GO" id="GO:0046872">
    <property type="term" value="F:metal ion binding"/>
    <property type="evidence" value="ECO:0007669"/>
    <property type="project" value="UniProtKB-KW"/>
</dbReference>
<name>A0A0S8GJ82_UNCW3</name>
<dbReference type="Proteomes" id="UP000051096">
    <property type="component" value="Unassembled WGS sequence"/>
</dbReference>
<reference evidence="6 7" key="1">
    <citation type="journal article" date="2015" name="Microbiome">
        <title>Genomic resolution of linkages in carbon, nitrogen, and sulfur cycling among widespread estuary sediment bacteria.</title>
        <authorList>
            <person name="Baker B.J."/>
            <person name="Lazar C.S."/>
            <person name="Teske A.P."/>
            <person name="Dick G.J."/>
        </authorList>
    </citation>
    <scope>NUCLEOTIDE SEQUENCE [LARGE SCALE GENOMIC DNA]</scope>
    <source>
        <strain evidence="6">SM23_60</strain>
    </source>
</reference>
<accession>A0A0S8GJ82</accession>
<dbReference type="Gene3D" id="3.20.20.70">
    <property type="entry name" value="Aldolase class I"/>
    <property type="match status" value="1"/>
</dbReference>
<feature type="domain" description="Radical SAM core" evidence="5">
    <location>
        <begin position="50"/>
        <end position="258"/>
    </location>
</feature>
<evidence type="ECO:0000313" key="7">
    <source>
        <dbReference type="Proteomes" id="UP000051096"/>
    </source>
</evidence>
<dbReference type="CDD" id="cd21128">
    <property type="entry name" value="SPASM_rSAM"/>
    <property type="match status" value="1"/>
</dbReference>
<evidence type="ECO:0000256" key="1">
    <source>
        <dbReference type="ARBA" id="ARBA00022691"/>
    </source>
</evidence>
<evidence type="ECO:0000256" key="3">
    <source>
        <dbReference type="ARBA" id="ARBA00023004"/>
    </source>
</evidence>
<dbReference type="GO" id="GO:0003824">
    <property type="term" value="F:catalytic activity"/>
    <property type="evidence" value="ECO:0007669"/>
    <property type="project" value="InterPro"/>
</dbReference>